<feature type="domain" description="Cupin type-2" evidence="2">
    <location>
        <begin position="104"/>
        <end position="163"/>
    </location>
</feature>
<name>A0A832I3P9_UNCEI</name>
<sequence>MEGAQRARGAGGQLPDPRVRPGGRVQVPLGLRARRRVGTEERVSAERAFLGGRLTLRALPVIHGRPERPVLDGGRILLPAGEFAQVVNGEEARFVAYLEFLAGPGLARGGHYHERKGEALYVIRGRIRARFADADSGVTEELTLGPGDLVRTAPRLAHRYEALEYAQAIEFSTTPFDPDDVVAWGF</sequence>
<dbReference type="InterPro" id="IPR014710">
    <property type="entry name" value="RmlC-like_jellyroll"/>
</dbReference>
<dbReference type="InterPro" id="IPR013096">
    <property type="entry name" value="Cupin_2"/>
</dbReference>
<dbReference type="EMBL" id="DSQF01000022">
    <property type="protein sequence ID" value="HGZ43933.1"/>
    <property type="molecule type" value="Genomic_DNA"/>
</dbReference>
<accession>A0A832I3P9</accession>
<organism evidence="3">
    <name type="scientific">Eiseniibacteriota bacterium</name>
    <dbReference type="NCBI Taxonomy" id="2212470"/>
    <lineage>
        <taxon>Bacteria</taxon>
        <taxon>Candidatus Eiseniibacteriota</taxon>
    </lineage>
</organism>
<dbReference type="SUPFAM" id="SSF51182">
    <property type="entry name" value="RmlC-like cupins"/>
    <property type="match status" value="1"/>
</dbReference>
<dbReference type="Pfam" id="PF07883">
    <property type="entry name" value="Cupin_2"/>
    <property type="match status" value="1"/>
</dbReference>
<dbReference type="InterPro" id="IPR011051">
    <property type="entry name" value="RmlC_Cupin_sf"/>
</dbReference>
<gene>
    <name evidence="3" type="ORF">ENR23_11030</name>
</gene>
<evidence type="ECO:0000259" key="2">
    <source>
        <dbReference type="Pfam" id="PF07883"/>
    </source>
</evidence>
<dbReference type="Gene3D" id="2.60.120.10">
    <property type="entry name" value="Jelly Rolls"/>
    <property type="match status" value="1"/>
</dbReference>
<comment type="caution">
    <text evidence="3">The sequence shown here is derived from an EMBL/GenBank/DDBJ whole genome shotgun (WGS) entry which is preliminary data.</text>
</comment>
<reference evidence="3" key="1">
    <citation type="journal article" date="2020" name="mSystems">
        <title>Genome- and Community-Level Interaction Insights into Carbon Utilization and Element Cycling Functions of Hydrothermarchaeota in Hydrothermal Sediment.</title>
        <authorList>
            <person name="Zhou Z."/>
            <person name="Liu Y."/>
            <person name="Xu W."/>
            <person name="Pan J."/>
            <person name="Luo Z.H."/>
            <person name="Li M."/>
        </authorList>
    </citation>
    <scope>NUCLEOTIDE SEQUENCE [LARGE SCALE GENOMIC DNA]</scope>
    <source>
        <strain evidence="3">SpSt-381</strain>
    </source>
</reference>
<feature type="region of interest" description="Disordered" evidence="1">
    <location>
        <begin position="1"/>
        <end position="23"/>
    </location>
</feature>
<evidence type="ECO:0000313" key="3">
    <source>
        <dbReference type="EMBL" id="HGZ43933.1"/>
    </source>
</evidence>
<proteinExistence type="predicted"/>
<protein>
    <submittedName>
        <fullName evidence="3">Cupin domain-containing protein</fullName>
    </submittedName>
</protein>
<dbReference type="AlphaFoldDB" id="A0A832I3P9"/>
<evidence type="ECO:0000256" key="1">
    <source>
        <dbReference type="SAM" id="MobiDB-lite"/>
    </source>
</evidence>